<organism evidence="16 17">
    <name type="scientific">Eubacterium pyruvativorans</name>
    <dbReference type="NCBI Taxonomy" id="155865"/>
    <lineage>
        <taxon>Bacteria</taxon>
        <taxon>Bacillati</taxon>
        <taxon>Bacillota</taxon>
        <taxon>Clostridia</taxon>
        <taxon>Eubacteriales</taxon>
        <taxon>Eubacteriaceae</taxon>
        <taxon>Eubacterium</taxon>
    </lineage>
</organism>
<dbReference type="CDD" id="cd18121">
    <property type="entry name" value="ATP-synt_Fo_c"/>
    <property type="match status" value="1"/>
</dbReference>
<evidence type="ECO:0000256" key="8">
    <source>
        <dbReference type="ARBA" id="ARBA00022989"/>
    </source>
</evidence>
<keyword evidence="5 14" id="KW-0138">CF(0)</keyword>
<protein>
    <recommendedName>
        <fullName evidence="14">ATP synthase subunit c</fullName>
    </recommendedName>
    <alternativeName>
        <fullName evidence="14">ATP synthase F(0) sector subunit c</fullName>
    </alternativeName>
    <alternativeName>
        <fullName evidence="14">F-type ATPase subunit c</fullName>
        <shortName evidence="14">F-ATPase subunit c</shortName>
    </alternativeName>
    <alternativeName>
        <fullName evidence="14">Lipid-binding protein</fullName>
    </alternativeName>
</protein>
<comment type="function">
    <text evidence="14">Key component of the F(0) channel; it plays a direct role in translocation across the membrane. A homomeric c-ring of between 10-14 subunits forms the central stalk rotor element with the F(1) delta and epsilon subunits.</text>
</comment>
<dbReference type="InterPro" id="IPR005953">
    <property type="entry name" value="ATP_synth_csu_bac/chlpt"/>
</dbReference>
<evidence type="ECO:0000256" key="13">
    <source>
        <dbReference type="ARBA" id="ARBA00025198"/>
    </source>
</evidence>
<evidence type="ECO:0000256" key="12">
    <source>
        <dbReference type="ARBA" id="ARBA00023310"/>
    </source>
</evidence>
<dbReference type="FunFam" id="1.20.20.10:FF:000002">
    <property type="entry name" value="ATP synthase subunit c"/>
    <property type="match status" value="1"/>
</dbReference>
<evidence type="ECO:0000259" key="15">
    <source>
        <dbReference type="Pfam" id="PF00137"/>
    </source>
</evidence>
<comment type="caution">
    <text evidence="14">Lacks conserved residue(s) required for the propagation of feature annotation.</text>
</comment>
<dbReference type="HAMAP" id="MF_01396">
    <property type="entry name" value="ATP_synth_c_bact"/>
    <property type="match status" value="1"/>
</dbReference>
<dbReference type="GO" id="GO:0008289">
    <property type="term" value="F:lipid binding"/>
    <property type="evidence" value="ECO:0007669"/>
    <property type="project" value="UniProtKB-KW"/>
</dbReference>
<feature type="transmembrane region" description="Helical" evidence="14">
    <location>
        <begin position="47"/>
        <end position="71"/>
    </location>
</feature>
<dbReference type="AlphaFoldDB" id="A0A1I7HJ48"/>
<evidence type="ECO:0000256" key="4">
    <source>
        <dbReference type="ARBA" id="ARBA00022475"/>
    </source>
</evidence>
<keyword evidence="11 14" id="KW-0472">Membrane</keyword>
<comment type="similarity">
    <text evidence="2 14">Belongs to the ATPase C chain family.</text>
</comment>
<dbReference type="STRING" id="155865.SAMN05216515_1197"/>
<keyword evidence="6 14" id="KW-0812">Transmembrane</keyword>
<keyword evidence="10 14" id="KW-0446">Lipid-binding</keyword>
<dbReference type="GO" id="GO:0005886">
    <property type="term" value="C:plasma membrane"/>
    <property type="evidence" value="ECO:0007669"/>
    <property type="project" value="UniProtKB-SubCell"/>
</dbReference>
<dbReference type="GO" id="GO:0046933">
    <property type="term" value="F:proton-transporting ATP synthase activity, rotational mechanism"/>
    <property type="evidence" value="ECO:0007669"/>
    <property type="project" value="UniProtKB-UniRule"/>
</dbReference>
<evidence type="ECO:0000256" key="1">
    <source>
        <dbReference type="ARBA" id="ARBA00004651"/>
    </source>
</evidence>
<evidence type="ECO:0000256" key="10">
    <source>
        <dbReference type="ARBA" id="ARBA00023121"/>
    </source>
</evidence>
<dbReference type="OrthoDB" id="9810379at2"/>
<comment type="function">
    <text evidence="13 14">F(1)F(0) ATP synthase produces ATP from ADP in the presence of a proton or sodium gradient. F-type ATPases consist of two structural domains, F(1) containing the extramembraneous catalytic core and F(0) containing the membrane proton channel, linked together by a central stalk and a peripheral stalk. During catalysis, ATP synthesis in the catalytic domain of F(1) is coupled via a rotary mechanism of the central stalk subunits to proton translocation.</text>
</comment>
<dbReference type="RefSeq" id="WP_090163636.1">
    <property type="nucleotide sequence ID" value="NZ_CACVNK010000005.1"/>
</dbReference>
<dbReference type="InterPro" id="IPR020537">
    <property type="entry name" value="ATP_synth_F0_csu_DDCD_BS"/>
</dbReference>
<evidence type="ECO:0000256" key="7">
    <source>
        <dbReference type="ARBA" id="ARBA00022781"/>
    </source>
</evidence>
<evidence type="ECO:0000256" key="9">
    <source>
        <dbReference type="ARBA" id="ARBA00023065"/>
    </source>
</evidence>
<dbReference type="PRINTS" id="PR00124">
    <property type="entry name" value="ATPASEC"/>
</dbReference>
<keyword evidence="4 14" id="KW-1003">Cell membrane</keyword>
<feature type="site" description="Reversibly protonated during proton transport" evidence="14">
    <location>
        <position position="57"/>
    </location>
</feature>
<evidence type="ECO:0000256" key="14">
    <source>
        <dbReference type="HAMAP-Rule" id="MF_01396"/>
    </source>
</evidence>
<evidence type="ECO:0000256" key="11">
    <source>
        <dbReference type="ARBA" id="ARBA00023136"/>
    </source>
</evidence>
<dbReference type="EMBL" id="FPBT01000018">
    <property type="protein sequence ID" value="SFU60691.1"/>
    <property type="molecule type" value="Genomic_DNA"/>
</dbReference>
<dbReference type="InterPro" id="IPR002379">
    <property type="entry name" value="ATPase_proteolipid_c-like_dom"/>
</dbReference>
<keyword evidence="12 14" id="KW-0066">ATP synthesis</keyword>
<dbReference type="InterPro" id="IPR035921">
    <property type="entry name" value="F/V-ATP_Csub_sf"/>
</dbReference>
<dbReference type="GeneID" id="78354698"/>
<keyword evidence="8 14" id="KW-1133">Transmembrane helix</keyword>
<dbReference type="InterPro" id="IPR000454">
    <property type="entry name" value="ATP_synth_F0_csu"/>
</dbReference>
<keyword evidence="17" id="KW-1185">Reference proteome</keyword>
<keyword evidence="7 14" id="KW-0375">Hydrogen ion transport</keyword>
<keyword evidence="9 14" id="KW-0406">Ion transport</keyword>
<dbReference type="GO" id="GO:0033177">
    <property type="term" value="C:proton-transporting two-sector ATPase complex, proton-transporting domain"/>
    <property type="evidence" value="ECO:0007669"/>
    <property type="project" value="InterPro"/>
</dbReference>
<dbReference type="SUPFAM" id="SSF81333">
    <property type="entry name" value="F1F0 ATP synthase subunit C"/>
    <property type="match status" value="1"/>
</dbReference>
<reference evidence="16 17" key="1">
    <citation type="submission" date="2016-10" db="EMBL/GenBank/DDBJ databases">
        <authorList>
            <person name="de Groot N.N."/>
        </authorList>
    </citation>
    <scope>NUCLEOTIDE SEQUENCE [LARGE SCALE GENOMIC DNA]</scope>
    <source>
        <strain evidence="16 17">KHGC13</strain>
    </source>
</reference>
<evidence type="ECO:0000256" key="2">
    <source>
        <dbReference type="ARBA" id="ARBA00006704"/>
    </source>
</evidence>
<feature type="domain" description="V-ATPase proteolipid subunit C-like" evidence="15">
    <location>
        <begin position="7"/>
        <end position="70"/>
    </location>
</feature>
<proteinExistence type="inferred from homology"/>
<dbReference type="PROSITE" id="PS00605">
    <property type="entry name" value="ATPASE_C"/>
    <property type="match status" value="1"/>
</dbReference>
<comment type="subcellular location">
    <subcellularLocation>
        <location evidence="1 14">Cell membrane</location>
        <topology evidence="1 14">Multi-pass membrane protein</topology>
    </subcellularLocation>
</comment>
<evidence type="ECO:0000256" key="5">
    <source>
        <dbReference type="ARBA" id="ARBA00022547"/>
    </source>
</evidence>
<evidence type="ECO:0000313" key="17">
    <source>
        <dbReference type="Proteomes" id="UP000198817"/>
    </source>
</evidence>
<dbReference type="InterPro" id="IPR038662">
    <property type="entry name" value="ATP_synth_F0_csu_sf"/>
</dbReference>
<dbReference type="Proteomes" id="UP000198817">
    <property type="component" value="Unassembled WGS sequence"/>
</dbReference>
<accession>A0A1I7HJ48</accession>
<keyword evidence="3 14" id="KW-0813">Transport</keyword>
<evidence type="ECO:0000256" key="3">
    <source>
        <dbReference type="ARBA" id="ARBA00022448"/>
    </source>
</evidence>
<dbReference type="Gene3D" id="1.20.20.10">
    <property type="entry name" value="F1F0 ATP synthase subunit C"/>
    <property type="match status" value="1"/>
</dbReference>
<dbReference type="GO" id="GO:0045259">
    <property type="term" value="C:proton-transporting ATP synthase complex"/>
    <property type="evidence" value="ECO:0007669"/>
    <property type="project" value="UniProtKB-KW"/>
</dbReference>
<gene>
    <name evidence="14" type="primary">atpE</name>
    <name evidence="16" type="ORF">SAMN05216508_1187</name>
</gene>
<evidence type="ECO:0000313" key="16">
    <source>
        <dbReference type="EMBL" id="SFU60691.1"/>
    </source>
</evidence>
<name>A0A1I7HJ48_9FIRM</name>
<evidence type="ECO:0000256" key="6">
    <source>
        <dbReference type="ARBA" id="ARBA00022692"/>
    </source>
</evidence>
<sequence>MHAFIAIGVGLAMGLAALGVAIGQGLVGKGAMEGISRQPEMSNKLIAYMIVAMAVMETALVLGFVIALMLLGRM</sequence>
<dbReference type="NCBIfam" id="TIGR01260">
    <property type="entry name" value="ATP_synt_c"/>
    <property type="match status" value="1"/>
</dbReference>
<dbReference type="Pfam" id="PF00137">
    <property type="entry name" value="ATP-synt_C"/>
    <property type="match status" value="1"/>
</dbReference>